<dbReference type="AlphaFoldDB" id="A0A7R8W154"/>
<accession>A0A7R8W154</accession>
<proteinExistence type="predicted"/>
<gene>
    <name evidence="2" type="ORF">CTOB1V02_LOCUS882</name>
</gene>
<sequence length="213" mass="23736">MFEELQSSSSPERAPQVLPQATEEEVSVNKGDDARLVVTFCSDPPPQRSFWQWGSLALNVGDSNGKYQARKLLKNYRKDCYEAHLIVEGADLEDQRFYHLQIENERGKDGVAVELLVKAMFSLPLQCKSSTPTYAKKGSVVCSTTGRSKHVTSEQRSDRYSVMYDWELEVACGLALLSKFGCFTPSENRQELIVAELLKAAGFETSNGNPAVD</sequence>
<dbReference type="InterPro" id="IPR013783">
    <property type="entry name" value="Ig-like_fold"/>
</dbReference>
<organism evidence="2">
    <name type="scientific">Cyprideis torosa</name>
    <dbReference type="NCBI Taxonomy" id="163714"/>
    <lineage>
        <taxon>Eukaryota</taxon>
        <taxon>Metazoa</taxon>
        <taxon>Ecdysozoa</taxon>
        <taxon>Arthropoda</taxon>
        <taxon>Crustacea</taxon>
        <taxon>Oligostraca</taxon>
        <taxon>Ostracoda</taxon>
        <taxon>Podocopa</taxon>
        <taxon>Podocopida</taxon>
        <taxon>Cytherocopina</taxon>
        <taxon>Cytheroidea</taxon>
        <taxon>Cytherideidae</taxon>
        <taxon>Cyprideis</taxon>
    </lineage>
</organism>
<protein>
    <submittedName>
        <fullName evidence="2">Uncharacterized protein</fullName>
    </submittedName>
</protein>
<feature type="compositionally biased region" description="Polar residues" evidence="1">
    <location>
        <begin position="1"/>
        <end position="11"/>
    </location>
</feature>
<evidence type="ECO:0000313" key="2">
    <source>
        <dbReference type="EMBL" id="CAD7222885.1"/>
    </source>
</evidence>
<dbReference type="OrthoDB" id="10039395at2759"/>
<evidence type="ECO:0000256" key="1">
    <source>
        <dbReference type="SAM" id="MobiDB-lite"/>
    </source>
</evidence>
<dbReference type="InterPro" id="IPR036179">
    <property type="entry name" value="Ig-like_dom_sf"/>
</dbReference>
<feature type="region of interest" description="Disordered" evidence="1">
    <location>
        <begin position="1"/>
        <end position="29"/>
    </location>
</feature>
<reference evidence="2" key="1">
    <citation type="submission" date="2020-11" db="EMBL/GenBank/DDBJ databases">
        <authorList>
            <person name="Tran Van P."/>
        </authorList>
    </citation>
    <scope>NUCLEOTIDE SEQUENCE</scope>
</reference>
<dbReference type="SUPFAM" id="SSF48726">
    <property type="entry name" value="Immunoglobulin"/>
    <property type="match status" value="1"/>
</dbReference>
<dbReference type="Gene3D" id="2.60.40.10">
    <property type="entry name" value="Immunoglobulins"/>
    <property type="match status" value="1"/>
</dbReference>
<dbReference type="EMBL" id="OB660117">
    <property type="protein sequence ID" value="CAD7222885.1"/>
    <property type="molecule type" value="Genomic_DNA"/>
</dbReference>
<name>A0A7R8W154_9CRUS</name>